<organism evidence="1 2">
    <name type="scientific">Reticulomyxa filosa</name>
    <dbReference type="NCBI Taxonomy" id="46433"/>
    <lineage>
        <taxon>Eukaryota</taxon>
        <taxon>Sar</taxon>
        <taxon>Rhizaria</taxon>
        <taxon>Retaria</taxon>
        <taxon>Foraminifera</taxon>
        <taxon>Monothalamids</taxon>
        <taxon>Reticulomyxidae</taxon>
        <taxon>Reticulomyxa</taxon>
    </lineage>
</organism>
<comment type="caution">
    <text evidence="1">The sequence shown here is derived from an EMBL/GenBank/DDBJ whole genome shotgun (WGS) entry which is preliminary data.</text>
</comment>
<accession>X6MAX5</accession>
<name>X6MAX5_RETFI</name>
<dbReference type="AlphaFoldDB" id="X6MAX5"/>
<feature type="non-terminal residue" evidence="1">
    <location>
        <position position="1"/>
    </location>
</feature>
<dbReference type="Proteomes" id="UP000023152">
    <property type="component" value="Unassembled WGS sequence"/>
</dbReference>
<evidence type="ECO:0000313" key="2">
    <source>
        <dbReference type="Proteomes" id="UP000023152"/>
    </source>
</evidence>
<dbReference type="EMBL" id="ASPP01023333">
    <property type="protein sequence ID" value="ETO10622.1"/>
    <property type="molecule type" value="Genomic_DNA"/>
</dbReference>
<reference evidence="1 2" key="1">
    <citation type="journal article" date="2013" name="Curr. Biol.">
        <title>The Genome of the Foraminiferan Reticulomyxa filosa.</title>
        <authorList>
            <person name="Glockner G."/>
            <person name="Hulsmann N."/>
            <person name="Schleicher M."/>
            <person name="Noegel A.A."/>
            <person name="Eichinger L."/>
            <person name="Gallinger C."/>
            <person name="Pawlowski J."/>
            <person name="Sierra R."/>
            <person name="Euteneuer U."/>
            <person name="Pillet L."/>
            <person name="Moustafa A."/>
            <person name="Platzer M."/>
            <person name="Groth M."/>
            <person name="Szafranski K."/>
            <person name="Schliwa M."/>
        </authorList>
    </citation>
    <scope>NUCLEOTIDE SEQUENCE [LARGE SCALE GENOMIC DNA]</scope>
</reference>
<sequence>NKENVSKKTDDSVCNVNYILEKVKDFFLILFNFDAMTAKYVKYLVKSTLFFIDKKQFAKRIQKYLIKWCISIELYFLFKTKFCPSFTWQELLYKEYEFGKLKEQKH</sequence>
<protein>
    <submittedName>
        <fullName evidence="1">Uncharacterized protein</fullName>
    </submittedName>
</protein>
<keyword evidence="2" id="KW-1185">Reference proteome</keyword>
<gene>
    <name evidence="1" type="ORF">RFI_26755</name>
</gene>
<evidence type="ECO:0000313" key="1">
    <source>
        <dbReference type="EMBL" id="ETO10622.1"/>
    </source>
</evidence>
<proteinExistence type="predicted"/>